<feature type="coiled-coil region" evidence="1">
    <location>
        <begin position="273"/>
        <end position="344"/>
    </location>
</feature>
<dbReference type="Pfam" id="PF10175">
    <property type="entry name" value="MPP6"/>
    <property type="match status" value="1"/>
</dbReference>
<evidence type="ECO:0000313" key="3">
    <source>
        <dbReference type="EMBL" id="OTF77419.1"/>
    </source>
</evidence>
<comment type="caution">
    <text evidence="3">The sequence shown here is derived from an EMBL/GenBank/DDBJ whole genome shotgun (WGS) entry which is preliminary data.</text>
</comment>
<name>A0A1Y3B988_EURMA</name>
<reference evidence="3 4" key="1">
    <citation type="submission" date="2017-03" db="EMBL/GenBank/DDBJ databases">
        <title>Genome Survey of Euroglyphus maynei.</title>
        <authorList>
            <person name="Arlian L.G."/>
            <person name="Morgan M.S."/>
            <person name="Rider S.D."/>
        </authorList>
    </citation>
    <scope>NUCLEOTIDE SEQUENCE [LARGE SCALE GENOMIC DNA]</scope>
    <source>
        <strain evidence="3">Arlian Lab</strain>
        <tissue evidence="3">Whole body</tissue>
    </source>
</reference>
<keyword evidence="1" id="KW-0175">Coiled coil</keyword>
<dbReference type="PANTHER" id="PTHR13582:SF0">
    <property type="entry name" value="M-PHASE PHOSPHOPROTEIN 6"/>
    <property type="match status" value="1"/>
</dbReference>
<dbReference type="GO" id="GO:0000460">
    <property type="term" value="P:maturation of 5.8S rRNA"/>
    <property type="evidence" value="ECO:0007669"/>
    <property type="project" value="TreeGrafter"/>
</dbReference>
<dbReference type="Proteomes" id="UP000194236">
    <property type="component" value="Unassembled WGS sequence"/>
</dbReference>
<sequence length="541" mass="64102">MDKQENNSNNNEQMNVYGLYLQKYFRDLQRLQLQHGRLWQSYRELQIKSKSSNPPPHHHHHSDESNDTNNKTADEWRQELEQEKLQNKSLNAEMLQLVDRLKTFETRHKELLNILNKENKQAARIKELESENKELRETLDFVTSENTVLKDMEERAFTEKCEWIEEKKKYENVVVWSKHLNDKYKTTLSENETYARQMDSVDRFLNNIVDSFVNPTTENDFSLLIEDFRKCSINESFERKLEIAEKFLKSLPSQSSSMKQQHNDILNNNDNSNSDVKLKIANLMKENTMLKENIQCLKMQIAELKTLLANNGMTVEQINLKLENVEISEKLRQKEETLEKMSEKFARNRAVLEENYRRSLNEIKTLDNFISIIIDKLNKLPDDLKKQNELNELITIVNENDSDPNKRKMKRNHGGLSKNLLQMKFMQKSKENYENAEIAEQQRKQHGQTSRQQELLELCQKEGDKFLATNSFIFCQNLEYGRMSFKGMNPEIEQLMRLKMKHNHNDDDESETNKTAKDEADVSDDEMTNVLKRRKKKKFSS</sequence>
<feature type="region of interest" description="Disordered" evidence="2">
    <location>
        <begin position="48"/>
        <end position="73"/>
    </location>
</feature>
<evidence type="ECO:0000256" key="2">
    <source>
        <dbReference type="SAM" id="MobiDB-lite"/>
    </source>
</evidence>
<dbReference type="PANTHER" id="PTHR13582">
    <property type="entry name" value="M-PHASE PHOSPHOPROTEIN 6"/>
    <property type="match status" value="1"/>
</dbReference>
<feature type="region of interest" description="Disordered" evidence="2">
    <location>
        <begin position="503"/>
        <end position="541"/>
    </location>
</feature>
<evidence type="ECO:0000256" key="1">
    <source>
        <dbReference type="SAM" id="Coils"/>
    </source>
</evidence>
<dbReference type="OrthoDB" id="20403at2759"/>
<proteinExistence type="predicted"/>
<dbReference type="AlphaFoldDB" id="A0A1Y3B988"/>
<evidence type="ECO:0000313" key="4">
    <source>
        <dbReference type="Proteomes" id="UP000194236"/>
    </source>
</evidence>
<gene>
    <name evidence="3" type="ORF">BLA29_002208</name>
</gene>
<feature type="compositionally biased region" description="Basic residues" evidence="2">
    <location>
        <begin position="531"/>
        <end position="541"/>
    </location>
</feature>
<dbReference type="InterPro" id="IPR019324">
    <property type="entry name" value="MPP6"/>
</dbReference>
<accession>A0A1Y3B988</accession>
<organism evidence="3 4">
    <name type="scientific">Euroglyphus maynei</name>
    <name type="common">Mayne's house dust mite</name>
    <dbReference type="NCBI Taxonomy" id="6958"/>
    <lineage>
        <taxon>Eukaryota</taxon>
        <taxon>Metazoa</taxon>
        <taxon>Ecdysozoa</taxon>
        <taxon>Arthropoda</taxon>
        <taxon>Chelicerata</taxon>
        <taxon>Arachnida</taxon>
        <taxon>Acari</taxon>
        <taxon>Acariformes</taxon>
        <taxon>Sarcoptiformes</taxon>
        <taxon>Astigmata</taxon>
        <taxon>Psoroptidia</taxon>
        <taxon>Analgoidea</taxon>
        <taxon>Pyroglyphidae</taxon>
        <taxon>Pyroglyphinae</taxon>
        <taxon>Euroglyphus</taxon>
    </lineage>
</organism>
<feature type="compositionally biased region" description="Basic and acidic residues" evidence="2">
    <location>
        <begin position="511"/>
        <end position="520"/>
    </location>
</feature>
<dbReference type="EMBL" id="MUJZ01032674">
    <property type="protein sequence ID" value="OTF77419.1"/>
    <property type="molecule type" value="Genomic_DNA"/>
</dbReference>
<protein>
    <submittedName>
        <fullName evidence="3">Uncharacterized protein</fullName>
    </submittedName>
</protein>
<keyword evidence="4" id="KW-1185">Reference proteome</keyword>